<evidence type="ECO:0000259" key="9">
    <source>
        <dbReference type="Pfam" id="PF06144"/>
    </source>
</evidence>
<accession>A0A6N3EVI1</accession>
<dbReference type="SUPFAM" id="SSF52540">
    <property type="entry name" value="P-loop containing nucleoside triphosphate hydrolases"/>
    <property type="match status" value="1"/>
</dbReference>
<dbReference type="GO" id="GO:0003887">
    <property type="term" value="F:DNA-directed DNA polymerase activity"/>
    <property type="evidence" value="ECO:0007669"/>
    <property type="project" value="UniProtKB-KW"/>
</dbReference>
<evidence type="ECO:0000256" key="7">
    <source>
        <dbReference type="ARBA" id="ARBA00034754"/>
    </source>
</evidence>
<keyword evidence="4" id="KW-0548">Nucleotidyltransferase</keyword>
<evidence type="ECO:0000256" key="3">
    <source>
        <dbReference type="ARBA" id="ARBA00022679"/>
    </source>
</evidence>
<dbReference type="InterPro" id="IPR048466">
    <property type="entry name" value="DNA_pol3_delta-like_C"/>
</dbReference>
<comment type="similarity">
    <text evidence="7">Belongs to the DNA polymerase HolA subunit family.</text>
</comment>
<dbReference type="Gene3D" id="3.40.50.300">
    <property type="entry name" value="P-loop containing nucleotide triphosphate hydrolases"/>
    <property type="match status" value="1"/>
</dbReference>
<evidence type="ECO:0000256" key="6">
    <source>
        <dbReference type="ARBA" id="ARBA00022932"/>
    </source>
</evidence>
<protein>
    <recommendedName>
        <fullName evidence="2">DNA polymerase III subunit delta</fullName>
        <ecNumber evidence="1">2.7.7.7</ecNumber>
    </recommendedName>
</protein>
<proteinExistence type="inferred from homology"/>
<dbReference type="GO" id="GO:0006261">
    <property type="term" value="P:DNA-templated DNA replication"/>
    <property type="evidence" value="ECO:0007669"/>
    <property type="project" value="TreeGrafter"/>
</dbReference>
<dbReference type="SUPFAM" id="SSF48019">
    <property type="entry name" value="post-AAA+ oligomerization domain-like"/>
    <property type="match status" value="1"/>
</dbReference>
<feature type="domain" description="DNA polymerase III delta N-terminal" evidence="9">
    <location>
        <begin position="19"/>
        <end position="142"/>
    </location>
</feature>
<dbReference type="EC" id="2.7.7.7" evidence="1"/>
<dbReference type="NCBIfam" id="TIGR01128">
    <property type="entry name" value="holA"/>
    <property type="match status" value="1"/>
</dbReference>
<comment type="catalytic activity">
    <reaction evidence="8">
        <text>DNA(n) + a 2'-deoxyribonucleoside 5'-triphosphate = DNA(n+1) + diphosphate</text>
        <dbReference type="Rhea" id="RHEA:22508"/>
        <dbReference type="Rhea" id="RHEA-COMP:17339"/>
        <dbReference type="Rhea" id="RHEA-COMP:17340"/>
        <dbReference type="ChEBI" id="CHEBI:33019"/>
        <dbReference type="ChEBI" id="CHEBI:61560"/>
        <dbReference type="ChEBI" id="CHEBI:173112"/>
        <dbReference type="EC" id="2.7.7.7"/>
    </reaction>
</comment>
<evidence type="ECO:0000256" key="4">
    <source>
        <dbReference type="ARBA" id="ARBA00022695"/>
    </source>
</evidence>
<evidence type="ECO:0000259" key="10">
    <source>
        <dbReference type="Pfam" id="PF21694"/>
    </source>
</evidence>
<dbReference type="PANTHER" id="PTHR34388">
    <property type="entry name" value="DNA POLYMERASE III SUBUNIT DELTA"/>
    <property type="match status" value="1"/>
</dbReference>
<dbReference type="EMBL" id="CACRUE010000039">
    <property type="protein sequence ID" value="VYU42773.1"/>
    <property type="molecule type" value="Genomic_DNA"/>
</dbReference>
<dbReference type="RefSeq" id="WP_048925839.1">
    <property type="nucleotide sequence ID" value="NZ_CABIXZ010000001.1"/>
</dbReference>
<dbReference type="PANTHER" id="PTHR34388:SF1">
    <property type="entry name" value="DNA POLYMERASE III SUBUNIT DELTA"/>
    <property type="match status" value="1"/>
</dbReference>
<evidence type="ECO:0000313" key="11">
    <source>
        <dbReference type="EMBL" id="VYU42773.1"/>
    </source>
</evidence>
<dbReference type="GO" id="GO:0003677">
    <property type="term" value="F:DNA binding"/>
    <property type="evidence" value="ECO:0007669"/>
    <property type="project" value="InterPro"/>
</dbReference>
<organism evidence="11">
    <name type="scientific">Intestinibacter bartlettii</name>
    <dbReference type="NCBI Taxonomy" id="261299"/>
    <lineage>
        <taxon>Bacteria</taxon>
        <taxon>Bacillati</taxon>
        <taxon>Bacillota</taxon>
        <taxon>Clostridia</taxon>
        <taxon>Peptostreptococcales</taxon>
        <taxon>Peptostreptococcaceae</taxon>
        <taxon>Intestinibacter</taxon>
    </lineage>
</organism>
<evidence type="ECO:0000256" key="5">
    <source>
        <dbReference type="ARBA" id="ARBA00022705"/>
    </source>
</evidence>
<dbReference type="InterPro" id="IPR027417">
    <property type="entry name" value="P-loop_NTPase"/>
</dbReference>
<name>A0A6N3EVI1_9FIRM</name>
<dbReference type="Pfam" id="PF06144">
    <property type="entry name" value="DNA_pol3_delta"/>
    <property type="match status" value="1"/>
</dbReference>
<dbReference type="InterPro" id="IPR008921">
    <property type="entry name" value="DNA_pol3_clamp-load_cplx_C"/>
</dbReference>
<dbReference type="AlphaFoldDB" id="A0A6N3EVI1"/>
<evidence type="ECO:0000256" key="2">
    <source>
        <dbReference type="ARBA" id="ARBA00017703"/>
    </source>
</evidence>
<keyword evidence="3" id="KW-0808">Transferase</keyword>
<dbReference type="InterPro" id="IPR005790">
    <property type="entry name" value="DNA_polIII_delta"/>
</dbReference>
<gene>
    <name evidence="11" type="ORF">IBLFYP30_02642</name>
</gene>
<evidence type="ECO:0000256" key="8">
    <source>
        <dbReference type="ARBA" id="ARBA00049244"/>
    </source>
</evidence>
<dbReference type="Gene3D" id="1.10.8.60">
    <property type="match status" value="1"/>
</dbReference>
<dbReference type="InterPro" id="IPR010372">
    <property type="entry name" value="DNA_pol3_delta_N"/>
</dbReference>
<dbReference type="Pfam" id="PF21694">
    <property type="entry name" value="DNA_pol3_delta_C"/>
    <property type="match status" value="1"/>
</dbReference>
<feature type="domain" description="DNA polymerase III delta subunit-like C-terminal" evidence="10">
    <location>
        <begin position="222"/>
        <end position="342"/>
    </location>
</feature>
<keyword evidence="6" id="KW-0239">DNA-directed DNA polymerase</keyword>
<dbReference type="GO" id="GO:0009360">
    <property type="term" value="C:DNA polymerase III complex"/>
    <property type="evidence" value="ECO:0007669"/>
    <property type="project" value="InterPro"/>
</dbReference>
<dbReference type="Gene3D" id="1.20.272.10">
    <property type="match status" value="1"/>
</dbReference>
<keyword evidence="5" id="KW-0235">DNA replication</keyword>
<sequence>MKYKDIVYNIKDKNFEKIYLLYGKEHYLIDNAIKLFRESLNESMIDFNLETIDGKETTLDQLLSSIETLPFMDERKIVIVKDFELLTKSKKKNFSDKDEKTFASHLENIPDTTILVFAVYGEVDKRKSIVNTISKNGIAYNCEKISDMELFKWTKKKFEKNNTMIDNAQIMYFIESTGYKDKNNEYTLSDIDNEIRKISSFAGSDTKVTNEIIDRLSQKKIENDIFKLIDYIGDKNSQNAIKILNDMINEGESVLGIFAMINRQFKIVLQVKELLNKGLNNKAISDKLKLSLFIVNKSIKISRNFTESMIIDMLNYILESDYKIKKGLMRDTLAIEMLVSKYCQRRVS</sequence>
<reference evidence="11" key="1">
    <citation type="submission" date="2019-11" db="EMBL/GenBank/DDBJ databases">
        <authorList>
            <person name="Feng L."/>
        </authorList>
    </citation>
    <scope>NUCLEOTIDE SEQUENCE</scope>
    <source>
        <strain evidence="11">IbartlettiiLFYP30</strain>
    </source>
</reference>
<evidence type="ECO:0000256" key="1">
    <source>
        <dbReference type="ARBA" id="ARBA00012417"/>
    </source>
</evidence>